<reference evidence="3 4" key="2">
    <citation type="submission" date="2023-11" db="UniProtKB">
        <authorList>
            <consortium name="WormBaseParasite"/>
        </authorList>
    </citation>
    <scope>IDENTIFICATION</scope>
</reference>
<feature type="compositionally biased region" description="Polar residues" evidence="1">
    <location>
        <begin position="146"/>
        <end position="161"/>
    </location>
</feature>
<feature type="compositionally biased region" description="Polar residues" evidence="1">
    <location>
        <begin position="190"/>
        <end position="209"/>
    </location>
</feature>
<dbReference type="AlphaFoldDB" id="A0AA85IZL2"/>
<name>A0AA85IZL2_TRIRE</name>
<protein>
    <submittedName>
        <fullName evidence="3 4">Uncharacterized protein</fullName>
    </submittedName>
</protein>
<keyword evidence="2" id="KW-1185">Reference proteome</keyword>
<feature type="region of interest" description="Disordered" evidence="1">
    <location>
        <begin position="146"/>
        <end position="209"/>
    </location>
</feature>
<evidence type="ECO:0000313" key="3">
    <source>
        <dbReference type="WBParaSite" id="TREG1_118430.1"/>
    </source>
</evidence>
<evidence type="ECO:0000313" key="4">
    <source>
        <dbReference type="WBParaSite" id="TREG1_118480.1"/>
    </source>
</evidence>
<proteinExistence type="predicted"/>
<feature type="compositionally biased region" description="Low complexity" evidence="1">
    <location>
        <begin position="168"/>
        <end position="184"/>
    </location>
</feature>
<sequence length="293" mass="29930">MNSMPPSVVSNLMRQPIHHLHMYAQNLPSILNLAPYLSLKSIKLRIQSQGNSNAEVLRLSVHLLDDICLSRLIVPFTELIKAGGGSSTASIGASSATGGSRGTGVIGSASVATATCVFIHHLATANASALAISPKTNTCLRCATSKSQTTSNGLDNPTSSPVHKMHNSPPSSSHSSPSSLYGVSPPTPPTGSVNEVNSGATDISTSGSRSRAMLHVQKHTSLTNGSACSPDGMGLSSTVSATQLNSTCCNSTVGGFASVAPHTGKLLVALLSAPPGACRHPNSSGKIVQEEMA</sequence>
<reference evidence="2" key="1">
    <citation type="submission" date="2022-06" db="EMBL/GenBank/DDBJ databases">
        <authorList>
            <person name="Berger JAMES D."/>
            <person name="Berger JAMES D."/>
        </authorList>
    </citation>
    <scope>NUCLEOTIDE SEQUENCE [LARGE SCALE GENOMIC DNA]</scope>
</reference>
<accession>A0AA85IZL2</accession>
<dbReference type="WBParaSite" id="TREG1_118480.1">
    <property type="protein sequence ID" value="TREG1_118480.1"/>
    <property type="gene ID" value="TREG1_118480"/>
</dbReference>
<organism evidence="2 4">
    <name type="scientific">Trichobilharzia regenti</name>
    <name type="common">Nasal bird schistosome</name>
    <dbReference type="NCBI Taxonomy" id="157069"/>
    <lineage>
        <taxon>Eukaryota</taxon>
        <taxon>Metazoa</taxon>
        <taxon>Spiralia</taxon>
        <taxon>Lophotrochozoa</taxon>
        <taxon>Platyhelminthes</taxon>
        <taxon>Trematoda</taxon>
        <taxon>Digenea</taxon>
        <taxon>Strigeidida</taxon>
        <taxon>Schistosomatoidea</taxon>
        <taxon>Schistosomatidae</taxon>
        <taxon>Trichobilharzia</taxon>
    </lineage>
</organism>
<dbReference type="Proteomes" id="UP000050795">
    <property type="component" value="Unassembled WGS sequence"/>
</dbReference>
<evidence type="ECO:0000313" key="2">
    <source>
        <dbReference type="Proteomes" id="UP000050795"/>
    </source>
</evidence>
<dbReference type="WBParaSite" id="TREG1_118430.1">
    <property type="protein sequence ID" value="TREG1_118430.1"/>
    <property type="gene ID" value="TREG1_118430"/>
</dbReference>
<evidence type="ECO:0000256" key="1">
    <source>
        <dbReference type="SAM" id="MobiDB-lite"/>
    </source>
</evidence>